<feature type="binding site" evidence="10">
    <location>
        <position position="205"/>
    </location>
    <ligand>
        <name>Zn(2+)</name>
        <dbReference type="ChEBI" id="CHEBI:29105"/>
    </ligand>
</feature>
<dbReference type="GO" id="GO:0008616">
    <property type="term" value="P:tRNA queuosine(34) biosynthetic process"/>
    <property type="evidence" value="ECO:0007669"/>
    <property type="project" value="UniProtKB-UniRule"/>
</dbReference>
<evidence type="ECO:0000256" key="2">
    <source>
        <dbReference type="ARBA" id="ARBA00022598"/>
    </source>
</evidence>
<protein>
    <recommendedName>
        <fullName evidence="8 10">7-cyano-7-deazaguanine synthase</fullName>
        <ecNumber evidence="8 10">6.3.4.20</ecNumber>
    </recommendedName>
    <alternativeName>
        <fullName evidence="10">7-cyano-7-carbaguanine synthase</fullName>
    </alternativeName>
    <alternativeName>
        <fullName evidence="10">PreQ(0) synthase</fullName>
    </alternativeName>
    <alternativeName>
        <fullName evidence="10">Queuosine biosynthesis protein QueC</fullName>
    </alternativeName>
</protein>
<accession>C8VWI1</accession>
<evidence type="ECO:0000256" key="5">
    <source>
        <dbReference type="ARBA" id="ARBA00022833"/>
    </source>
</evidence>
<dbReference type="Pfam" id="PF06508">
    <property type="entry name" value="QueC"/>
    <property type="match status" value="1"/>
</dbReference>
<organism evidence="11 12">
    <name type="scientific">Desulfofarcimen acetoxidans (strain ATCC 49208 / DSM 771 / KCTC 5769 / VKM B-1644 / 5575)</name>
    <name type="common">Desulfotomaculum acetoxidans</name>
    <dbReference type="NCBI Taxonomy" id="485916"/>
    <lineage>
        <taxon>Bacteria</taxon>
        <taxon>Bacillati</taxon>
        <taxon>Bacillota</taxon>
        <taxon>Clostridia</taxon>
        <taxon>Eubacteriales</taxon>
        <taxon>Peptococcaceae</taxon>
        <taxon>Desulfofarcimen</taxon>
    </lineage>
</organism>
<feature type="binding site" evidence="10">
    <location>
        <position position="208"/>
    </location>
    <ligand>
        <name>Zn(2+)</name>
        <dbReference type="ChEBI" id="CHEBI:29105"/>
    </ligand>
</feature>
<evidence type="ECO:0000313" key="12">
    <source>
        <dbReference type="Proteomes" id="UP000002217"/>
    </source>
</evidence>
<keyword evidence="5 10" id="KW-0862">Zinc</keyword>
<dbReference type="KEGG" id="dae:Dtox_3633"/>
<comment type="catalytic activity">
    <reaction evidence="9 10">
        <text>7-carboxy-7-carbaguanine + NH4(+) + 2 ATP = 7-cyano-7-carbaguanine + 2 AMP + 2 diphosphate + 2 H(+)</text>
        <dbReference type="Rhea" id="RHEA:27982"/>
        <dbReference type="ChEBI" id="CHEBI:15378"/>
        <dbReference type="ChEBI" id="CHEBI:28938"/>
        <dbReference type="ChEBI" id="CHEBI:30616"/>
        <dbReference type="ChEBI" id="CHEBI:33019"/>
        <dbReference type="ChEBI" id="CHEBI:45075"/>
        <dbReference type="ChEBI" id="CHEBI:61036"/>
        <dbReference type="ChEBI" id="CHEBI:456215"/>
        <dbReference type="EC" id="6.3.4.20"/>
    </reaction>
</comment>
<dbReference type="NCBIfam" id="TIGR00364">
    <property type="entry name" value="7-cyano-7-deazaguanine synthase QueC"/>
    <property type="match status" value="1"/>
</dbReference>
<sequence>MKNAVIILSGGMDSTVCMAYAGSREYNLYPITFNYGQRHAYEVGQAKKIASYFQSNRHLVVDLAFFREIGGSALTSEAIELPLNRTEKEIGSGIPITYVPFRNGVFLSLAVAYAEAVKAQAIFIGVNALDYSGYPDCRPEFIEAYQTVIDAGTKQASEDKQKLQIITPLLYKTKAEIVKMGMDLAAPLQLTTSCYRGEELACGRCDSCLLRLKGFSEAGFIDPISYESY</sequence>
<evidence type="ECO:0000256" key="9">
    <source>
        <dbReference type="ARBA" id="ARBA00047890"/>
    </source>
</evidence>
<evidence type="ECO:0000256" key="3">
    <source>
        <dbReference type="ARBA" id="ARBA00022723"/>
    </source>
</evidence>
<dbReference type="eggNOG" id="COG0603">
    <property type="taxonomic scope" value="Bacteria"/>
</dbReference>
<dbReference type="GO" id="GO:0016879">
    <property type="term" value="F:ligase activity, forming carbon-nitrogen bonds"/>
    <property type="evidence" value="ECO:0007669"/>
    <property type="project" value="UniProtKB-UniRule"/>
</dbReference>
<dbReference type="UniPathway" id="UPA00391"/>
<comment type="cofactor">
    <cofactor evidence="10">
        <name>Zn(2+)</name>
        <dbReference type="ChEBI" id="CHEBI:29105"/>
    </cofactor>
    <text evidence="10">Binds 1 zinc ion per subunit.</text>
</comment>
<feature type="binding site" evidence="10">
    <location>
        <begin position="8"/>
        <end position="18"/>
    </location>
    <ligand>
        <name>ATP</name>
        <dbReference type="ChEBI" id="CHEBI:30616"/>
    </ligand>
</feature>
<dbReference type="EC" id="6.3.4.20" evidence="8 10"/>
<dbReference type="EMBL" id="CP001720">
    <property type="protein sequence ID" value="ACV64345.1"/>
    <property type="molecule type" value="Genomic_DNA"/>
</dbReference>
<keyword evidence="6 10" id="KW-0067">ATP-binding</keyword>
<comment type="pathway">
    <text evidence="1 10">Purine metabolism; 7-cyano-7-deazaguanine biosynthesis.</text>
</comment>
<dbReference type="HOGENOM" id="CLU_081854_1_0_9"/>
<keyword evidence="12" id="KW-1185">Reference proteome</keyword>
<evidence type="ECO:0000256" key="7">
    <source>
        <dbReference type="ARBA" id="ARBA00037993"/>
    </source>
</evidence>
<dbReference type="PANTHER" id="PTHR42914">
    <property type="entry name" value="7-CYANO-7-DEAZAGUANINE SYNTHASE"/>
    <property type="match status" value="1"/>
</dbReference>
<dbReference type="CDD" id="cd01995">
    <property type="entry name" value="QueC-like"/>
    <property type="match status" value="1"/>
</dbReference>
<dbReference type="Gene3D" id="3.40.50.620">
    <property type="entry name" value="HUPs"/>
    <property type="match status" value="1"/>
</dbReference>
<keyword evidence="2 10" id="KW-0436">Ligase</keyword>
<feature type="binding site" evidence="10">
    <location>
        <position position="194"/>
    </location>
    <ligand>
        <name>Zn(2+)</name>
        <dbReference type="ChEBI" id="CHEBI:29105"/>
    </ligand>
</feature>
<dbReference type="STRING" id="485916.Dtox_3633"/>
<dbReference type="GO" id="GO:0005524">
    <property type="term" value="F:ATP binding"/>
    <property type="evidence" value="ECO:0007669"/>
    <property type="project" value="UniProtKB-UniRule"/>
</dbReference>
<proteinExistence type="inferred from homology"/>
<comment type="function">
    <text evidence="10">Catalyzes the ATP-dependent conversion of 7-carboxy-7-deazaguanine (CDG) to 7-cyano-7-deazaguanine (preQ(0)).</text>
</comment>
<comment type="subunit">
    <text evidence="10">Homodimer.</text>
</comment>
<reference evidence="11 12" key="1">
    <citation type="journal article" date="2009" name="Stand. Genomic Sci.">
        <title>Complete genome sequence of Desulfotomaculum acetoxidans type strain (5575).</title>
        <authorList>
            <person name="Spring S."/>
            <person name="Lapidus A."/>
            <person name="Schroder M."/>
            <person name="Gleim D."/>
            <person name="Sims D."/>
            <person name="Meincke L."/>
            <person name="Glavina Del Rio T."/>
            <person name="Tice H."/>
            <person name="Copeland A."/>
            <person name="Cheng J.F."/>
            <person name="Lucas S."/>
            <person name="Chen F."/>
            <person name="Nolan M."/>
            <person name="Bruce D."/>
            <person name="Goodwin L."/>
            <person name="Pitluck S."/>
            <person name="Ivanova N."/>
            <person name="Mavromatis K."/>
            <person name="Mikhailova N."/>
            <person name="Pati A."/>
            <person name="Chen A."/>
            <person name="Palaniappan K."/>
            <person name="Land M."/>
            <person name="Hauser L."/>
            <person name="Chang Y.J."/>
            <person name="Jeffries C.D."/>
            <person name="Chain P."/>
            <person name="Saunders E."/>
            <person name="Brettin T."/>
            <person name="Detter J.C."/>
            <person name="Goker M."/>
            <person name="Bristow J."/>
            <person name="Eisen J.A."/>
            <person name="Markowitz V."/>
            <person name="Hugenholtz P."/>
            <person name="Kyrpides N.C."/>
            <person name="Klenk H.P."/>
            <person name="Han C."/>
        </authorList>
    </citation>
    <scope>NUCLEOTIDE SEQUENCE [LARGE SCALE GENOMIC DNA]</scope>
    <source>
        <strain evidence="12">ATCC 49208 / DSM 771 / VKM B-1644</strain>
    </source>
</reference>
<keyword evidence="10" id="KW-0671">Queuosine biosynthesis</keyword>
<evidence type="ECO:0000256" key="8">
    <source>
        <dbReference type="ARBA" id="ARBA00039149"/>
    </source>
</evidence>
<name>C8VWI1_DESAS</name>
<dbReference type="AlphaFoldDB" id="C8VWI1"/>
<evidence type="ECO:0000256" key="10">
    <source>
        <dbReference type="HAMAP-Rule" id="MF_01633"/>
    </source>
</evidence>
<evidence type="ECO:0000256" key="4">
    <source>
        <dbReference type="ARBA" id="ARBA00022741"/>
    </source>
</evidence>
<dbReference type="GO" id="GO:0008270">
    <property type="term" value="F:zinc ion binding"/>
    <property type="evidence" value="ECO:0007669"/>
    <property type="project" value="UniProtKB-UniRule"/>
</dbReference>
<evidence type="ECO:0000256" key="6">
    <source>
        <dbReference type="ARBA" id="ARBA00022840"/>
    </source>
</evidence>
<comment type="similarity">
    <text evidence="7 10">Belongs to the QueC family.</text>
</comment>
<evidence type="ECO:0000256" key="1">
    <source>
        <dbReference type="ARBA" id="ARBA00005061"/>
    </source>
</evidence>
<dbReference type="SUPFAM" id="SSF52402">
    <property type="entry name" value="Adenine nucleotide alpha hydrolases-like"/>
    <property type="match status" value="1"/>
</dbReference>
<gene>
    <name evidence="10" type="primary">queC</name>
    <name evidence="11" type="ordered locus">Dtox_3633</name>
</gene>
<dbReference type="InterPro" id="IPR018317">
    <property type="entry name" value="QueC"/>
</dbReference>
<feature type="binding site" evidence="10">
    <location>
        <position position="202"/>
    </location>
    <ligand>
        <name>Zn(2+)</name>
        <dbReference type="ChEBI" id="CHEBI:29105"/>
    </ligand>
</feature>
<keyword evidence="4 10" id="KW-0547">Nucleotide-binding</keyword>
<evidence type="ECO:0000313" key="11">
    <source>
        <dbReference type="EMBL" id="ACV64345.1"/>
    </source>
</evidence>
<dbReference type="PIRSF" id="PIRSF006293">
    <property type="entry name" value="ExsB"/>
    <property type="match status" value="1"/>
</dbReference>
<dbReference type="Proteomes" id="UP000002217">
    <property type="component" value="Chromosome"/>
</dbReference>
<dbReference type="RefSeq" id="WP_015759032.1">
    <property type="nucleotide sequence ID" value="NC_013216.1"/>
</dbReference>
<dbReference type="PANTHER" id="PTHR42914:SF1">
    <property type="entry name" value="7-CYANO-7-DEAZAGUANINE SYNTHASE"/>
    <property type="match status" value="1"/>
</dbReference>
<dbReference type="HAMAP" id="MF_01633">
    <property type="entry name" value="QueC"/>
    <property type="match status" value="1"/>
</dbReference>
<dbReference type="InterPro" id="IPR014729">
    <property type="entry name" value="Rossmann-like_a/b/a_fold"/>
</dbReference>
<keyword evidence="3 10" id="KW-0479">Metal-binding</keyword>